<dbReference type="PANTHER" id="PTHR46696:SF1">
    <property type="entry name" value="CYTOCHROME P450 YJIB-RELATED"/>
    <property type="match status" value="1"/>
</dbReference>
<evidence type="ECO:0000256" key="5">
    <source>
        <dbReference type="ARBA" id="ARBA00023004"/>
    </source>
</evidence>
<comment type="caution">
    <text evidence="8">The sequence shown here is derived from an EMBL/GenBank/DDBJ whole genome shotgun (WGS) entry which is preliminary data.</text>
</comment>
<dbReference type="CDD" id="cd20625">
    <property type="entry name" value="CYP164-like"/>
    <property type="match status" value="1"/>
</dbReference>
<accession>A0A7W7VUS7</accession>
<evidence type="ECO:0000256" key="7">
    <source>
        <dbReference type="RuleBase" id="RU000461"/>
    </source>
</evidence>
<dbReference type="InterPro" id="IPR002397">
    <property type="entry name" value="Cyt_P450_B"/>
</dbReference>
<dbReference type="InterPro" id="IPR001128">
    <property type="entry name" value="Cyt_P450"/>
</dbReference>
<dbReference type="GO" id="GO:0016705">
    <property type="term" value="F:oxidoreductase activity, acting on paired donors, with incorporation or reduction of molecular oxygen"/>
    <property type="evidence" value="ECO:0007669"/>
    <property type="project" value="InterPro"/>
</dbReference>
<evidence type="ECO:0000313" key="9">
    <source>
        <dbReference type="Proteomes" id="UP000540506"/>
    </source>
</evidence>
<dbReference type="PANTHER" id="PTHR46696">
    <property type="entry name" value="P450, PUTATIVE (EUROFUNG)-RELATED"/>
    <property type="match status" value="1"/>
</dbReference>
<evidence type="ECO:0000256" key="4">
    <source>
        <dbReference type="ARBA" id="ARBA00023002"/>
    </source>
</evidence>
<gene>
    <name evidence="8" type="ORF">FHR34_001942</name>
</gene>
<name>A0A7W7VUS7_KITKI</name>
<dbReference type="Proteomes" id="UP000540506">
    <property type="component" value="Unassembled WGS sequence"/>
</dbReference>
<dbReference type="SUPFAM" id="SSF48264">
    <property type="entry name" value="Cytochrome P450"/>
    <property type="match status" value="1"/>
</dbReference>
<comment type="similarity">
    <text evidence="1 7">Belongs to the cytochrome P450 family.</text>
</comment>
<keyword evidence="6 7" id="KW-0503">Monooxygenase</keyword>
<keyword evidence="3 7" id="KW-0479">Metal-binding</keyword>
<keyword evidence="9" id="KW-1185">Reference proteome</keyword>
<dbReference type="Pfam" id="PF00067">
    <property type="entry name" value="p450"/>
    <property type="match status" value="2"/>
</dbReference>
<evidence type="ECO:0000256" key="1">
    <source>
        <dbReference type="ARBA" id="ARBA00010617"/>
    </source>
</evidence>
<dbReference type="AlphaFoldDB" id="A0A7W7VUS7"/>
<keyword evidence="4 7" id="KW-0560">Oxidoreductase</keyword>
<dbReference type="InterPro" id="IPR036396">
    <property type="entry name" value="Cyt_P450_sf"/>
</dbReference>
<evidence type="ECO:0000256" key="6">
    <source>
        <dbReference type="ARBA" id="ARBA00023033"/>
    </source>
</evidence>
<organism evidence="8 9">
    <name type="scientific">Kitasatospora kifunensis</name>
    <name type="common">Streptomyces kifunensis</name>
    <dbReference type="NCBI Taxonomy" id="58351"/>
    <lineage>
        <taxon>Bacteria</taxon>
        <taxon>Bacillati</taxon>
        <taxon>Actinomycetota</taxon>
        <taxon>Actinomycetes</taxon>
        <taxon>Kitasatosporales</taxon>
        <taxon>Streptomycetaceae</taxon>
        <taxon>Kitasatospora</taxon>
    </lineage>
</organism>
<dbReference type="InterPro" id="IPR017972">
    <property type="entry name" value="Cyt_P450_CS"/>
</dbReference>
<dbReference type="PROSITE" id="PS00086">
    <property type="entry name" value="CYTOCHROME_P450"/>
    <property type="match status" value="1"/>
</dbReference>
<dbReference type="GO" id="GO:0020037">
    <property type="term" value="F:heme binding"/>
    <property type="evidence" value="ECO:0007669"/>
    <property type="project" value="InterPro"/>
</dbReference>
<keyword evidence="2 7" id="KW-0349">Heme</keyword>
<keyword evidence="5 7" id="KW-0408">Iron</keyword>
<dbReference type="FunFam" id="1.10.630.10:FF:000018">
    <property type="entry name" value="Cytochrome P450 monooxygenase"/>
    <property type="match status" value="1"/>
</dbReference>
<sequence length="409" mass="44005">MDALDGTEIIDALLTPAGSANPYPIYARAHRLGPVSRIWDEMLLVPEYRTVHQLLRDSAFGVADAQARGGFDPTFHEHSARLLLSRSVLENNAPDHARMRSLIASVFTARRVAALAPAVRAAVDRLLTELADLGADGTAVDFMETFAFRLPVGVICELLGVPESDRFRFRDLGSALSVLLEPVISPQELATADAASDELVDYLGELADQRRAEPRGDLVSALVQVADGADGRLSDQELLANLLLLLVAGFETTTNLLGNGLALAFEHPWAADGLRSGRISSAGFVEEVLRYDSPVQLTNRLPLVEGLSVAGVPLSPTGGVLLLIGAANRDPARYDRPDLFDPTRQDSQALSFGGGPHYCLGAQLARLEATCALPALLSRFPRLAPAREPVRRSRLVLRGYQSLPVTVRG</sequence>
<protein>
    <submittedName>
        <fullName evidence="8">Cytochrome P450</fullName>
    </submittedName>
</protein>
<dbReference type="RefSeq" id="WP_221521499.1">
    <property type="nucleotide sequence ID" value="NZ_JACHJV010000001.1"/>
</dbReference>
<dbReference type="GO" id="GO:0005506">
    <property type="term" value="F:iron ion binding"/>
    <property type="evidence" value="ECO:0007669"/>
    <property type="project" value="InterPro"/>
</dbReference>
<reference evidence="8 9" key="1">
    <citation type="submission" date="2020-08" db="EMBL/GenBank/DDBJ databases">
        <title>Sequencing the genomes of 1000 actinobacteria strains.</title>
        <authorList>
            <person name="Klenk H.-P."/>
        </authorList>
    </citation>
    <scope>NUCLEOTIDE SEQUENCE [LARGE SCALE GENOMIC DNA]</scope>
    <source>
        <strain evidence="8 9">DSM 41654</strain>
    </source>
</reference>
<evidence type="ECO:0000256" key="3">
    <source>
        <dbReference type="ARBA" id="ARBA00022723"/>
    </source>
</evidence>
<dbReference type="Gene3D" id="1.10.630.10">
    <property type="entry name" value="Cytochrome P450"/>
    <property type="match status" value="1"/>
</dbReference>
<evidence type="ECO:0000313" key="8">
    <source>
        <dbReference type="EMBL" id="MBB4922949.1"/>
    </source>
</evidence>
<dbReference type="PRINTS" id="PR00385">
    <property type="entry name" value="P450"/>
</dbReference>
<proteinExistence type="inferred from homology"/>
<dbReference type="EMBL" id="JACHJV010000001">
    <property type="protein sequence ID" value="MBB4922949.1"/>
    <property type="molecule type" value="Genomic_DNA"/>
</dbReference>
<dbReference type="PRINTS" id="PR00359">
    <property type="entry name" value="BP450"/>
</dbReference>
<evidence type="ECO:0000256" key="2">
    <source>
        <dbReference type="ARBA" id="ARBA00022617"/>
    </source>
</evidence>
<dbReference type="GO" id="GO:0004497">
    <property type="term" value="F:monooxygenase activity"/>
    <property type="evidence" value="ECO:0007669"/>
    <property type="project" value="UniProtKB-KW"/>
</dbReference>